<proteinExistence type="predicted"/>
<evidence type="ECO:0000313" key="4">
    <source>
        <dbReference type="Proteomes" id="UP000799767"/>
    </source>
</evidence>
<organism evidence="3 4">
    <name type="scientific">Neohortaea acidophila</name>
    <dbReference type="NCBI Taxonomy" id="245834"/>
    <lineage>
        <taxon>Eukaryota</taxon>
        <taxon>Fungi</taxon>
        <taxon>Dikarya</taxon>
        <taxon>Ascomycota</taxon>
        <taxon>Pezizomycotina</taxon>
        <taxon>Dothideomycetes</taxon>
        <taxon>Dothideomycetidae</taxon>
        <taxon>Mycosphaerellales</taxon>
        <taxon>Teratosphaeriaceae</taxon>
        <taxon>Neohortaea</taxon>
    </lineage>
</organism>
<name>A0A6A6PLM5_9PEZI</name>
<protein>
    <recommendedName>
        <fullName evidence="2">DUF4484 domain-containing protein</fullName>
    </recommendedName>
</protein>
<dbReference type="RefSeq" id="XP_033587509.1">
    <property type="nucleotide sequence ID" value="XM_033735649.1"/>
</dbReference>
<evidence type="ECO:0000256" key="1">
    <source>
        <dbReference type="SAM" id="MobiDB-lite"/>
    </source>
</evidence>
<dbReference type="InterPro" id="IPR018626">
    <property type="entry name" value="LCHN/Anr2"/>
</dbReference>
<dbReference type="OrthoDB" id="2152680at2759"/>
<dbReference type="PANTHER" id="PTHR28153">
    <property type="entry name" value="PROTEIN, PUTATIVE-RELATED"/>
    <property type="match status" value="1"/>
</dbReference>
<reference evidence="3" key="1">
    <citation type="journal article" date="2020" name="Stud. Mycol.">
        <title>101 Dothideomycetes genomes: a test case for predicting lifestyles and emergence of pathogens.</title>
        <authorList>
            <person name="Haridas S."/>
            <person name="Albert R."/>
            <person name="Binder M."/>
            <person name="Bloem J."/>
            <person name="Labutti K."/>
            <person name="Salamov A."/>
            <person name="Andreopoulos B."/>
            <person name="Baker S."/>
            <person name="Barry K."/>
            <person name="Bills G."/>
            <person name="Bluhm B."/>
            <person name="Cannon C."/>
            <person name="Castanera R."/>
            <person name="Culley D."/>
            <person name="Daum C."/>
            <person name="Ezra D."/>
            <person name="Gonzalez J."/>
            <person name="Henrissat B."/>
            <person name="Kuo A."/>
            <person name="Liang C."/>
            <person name="Lipzen A."/>
            <person name="Lutzoni F."/>
            <person name="Magnuson J."/>
            <person name="Mondo S."/>
            <person name="Nolan M."/>
            <person name="Ohm R."/>
            <person name="Pangilinan J."/>
            <person name="Park H.-J."/>
            <person name="Ramirez L."/>
            <person name="Alfaro M."/>
            <person name="Sun H."/>
            <person name="Tritt A."/>
            <person name="Yoshinaga Y."/>
            <person name="Zwiers L.-H."/>
            <person name="Turgeon B."/>
            <person name="Goodwin S."/>
            <person name="Spatafora J."/>
            <person name="Crous P."/>
            <person name="Grigoriev I."/>
        </authorList>
    </citation>
    <scope>NUCLEOTIDE SEQUENCE</scope>
    <source>
        <strain evidence="3">CBS 113389</strain>
    </source>
</reference>
<dbReference type="Proteomes" id="UP000799767">
    <property type="component" value="Unassembled WGS sequence"/>
</dbReference>
<dbReference type="InterPro" id="IPR053056">
    <property type="entry name" value="Lipid_Metab_Assoc_Protein"/>
</dbReference>
<dbReference type="Pfam" id="PF09804">
    <property type="entry name" value="DENND11"/>
    <property type="match status" value="1"/>
</dbReference>
<dbReference type="GeneID" id="54476651"/>
<dbReference type="PANTHER" id="PTHR28153:SF1">
    <property type="entry name" value="DUF4484 DOMAIN-CONTAINING PROTEIN"/>
    <property type="match status" value="1"/>
</dbReference>
<dbReference type="Pfam" id="PF14831">
    <property type="entry name" value="DUF4484"/>
    <property type="match status" value="1"/>
</dbReference>
<accession>A0A6A6PLM5</accession>
<dbReference type="InterPro" id="IPR028115">
    <property type="entry name" value="DUF4484"/>
</dbReference>
<feature type="region of interest" description="Disordered" evidence="1">
    <location>
        <begin position="125"/>
        <end position="146"/>
    </location>
</feature>
<feature type="region of interest" description="Disordered" evidence="1">
    <location>
        <begin position="343"/>
        <end position="364"/>
    </location>
</feature>
<dbReference type="EMBL" id="MU001639">
    <property type="protein sequence ID" value="KAF2480939.1"/>
    <property type="molecule type" value="Genomic_DNA"/>
</dbReference>
<dbReference type="GO" id="GO:0005811">
    <property type="term" value="C:lipid droplet"/>
    <property type="evidence" value="ECO:0007669"/>
    <property type="project" value="TreeGrafter"/>
</dbReference>
<evidence type="ECO:0000259" key="2">
    <source>
        <dbReference type="Pfam" id="PF14831"/>
    </source>
</evidence>
<keyword evidence="4" id="KW-1185">Reference proteome</keyword>
<gene>
    <name evidence="3" type="ORF">BDY17DRAFT_312742</name>
</gene>
<sequence>MASSEHPSVAAVFEVVFDKRVGHTVSWKRNLPDVSLDGVEYKCLPSGLHGVREDLVYFVHGAYAGVSAFVLGDADEQQRNANFVAVGALVPLSFGRLGKSWIHAAALRELARERVRDAQRSQGLEQFWKENKGENSGDGTPVSPSAVRRASLPVTAIDANRKRKRATSDASGNMFPAMQAFPPDHPAVSMFALLDMFGPLIFPLHRATLLRKRILLLTTPPVQESCNFVYLLSILSSIPRFLADSLPPESELALRIQTLFSVGVHDIPFLGDEKRRERWLACTTDDILEEKRDLYDVFVRLPSHTGPSYEWPRIRTADGKDIRATQRDLRRYRLLRAELDRTVPAYQDDPEEASSDSGGASSPLMRASTNALVEEAKHTRPGDSTICEPVSWTAMAYNGFMWWASAGEMEAWENEEARADRQLLEELPEMEDLAQHMATSSSGDVQGGEPQVRLKMVAATVLTAYFHHMTADILQPLIDAVEEADDATEEGVADAAIHISNEDMRAMGLDSWSAADREFVAEALRLYFARESKIEEGGLNICGVRVC</sequence>
<dbReference type="AlphaFoldDB" id="A0A6A6PLM5"/>
<feature type="domain" description="DUF4484" evidence="2">
    <location>
        <begin position="388"/>
        <end position="547"/>
    </location>
</feature>
<evidence type="ECO:0000313" key="3">
    <source>
        <dbReference type="EMBL" id="KAF2480939.1"/>
    </source>
</evidence>